<dbReference type="Gene3D" id="3.40.47.10">
    <property type="match status" value="1"/>
</dbReference>
<protein>
    <recommendedName>
        <fullName evidence="3">Beta-ketoacyl synthase-like N-terminal domain-containing protein</fullName>
    </recommendedName>
</protein>
<sequence>MSRQTGTGDRLVLTDWAALSPWGVGAESLAAGIRSGRTAVAELDPTLWRTPYRQGAPIADLDLPGLLGNKGIRSMDRATGIAVATVGLLLSKHPIDRLADTHSDVGLVLGTTSGSVQSMMSFTRDSLTGAKPYHVDPARFPNTVMNRAAGQCAIWHGLKGPNTTVAGGAVTGLLALSYAMRLQRGGHCAVVVCGAVEEFSEQRAWLEWHARTQDADPVPLGEGAVVFLAEWESSATARGREPVADLLATEFGAFADPASARFALERCVTRALRRAGVRPEQVDLVVPAAPAGPLGEAEQWALDDALGGDRAVRLRHRGLLGDTASVSANVQIAVALVADVPGPSAGRLALVTSVDREGITGCLLMRLRDHRERVGQPPTDAGAPTGGEETQR</sequence>
<dbReference type="InterPro" id="IPR000794">
    <property type="entry name" value="Beta-ketoacyl_synthase"/>
</dbReference>
<feature type="domain" description="Beta-ketoacyl synthase-like N-terminal" evidence="3">
    <location>
        <begin position="16"/>
        <end position="208"/>
    </location>
</feature>
<evidence type="ECO:0000313" key="5">
    <source>
        <dbReference type="Proteomes" id="UP000601027"/>
    </source>
</evidence>
<dbReference type="InterPro" id="IPR014030">
    <property type="entry name" value="Ketoacyl_synth_N"/>
</dbReference>
<evidence type="ECO:0000256" key="1">
    <source>
        <dbReference type="ARBA" id="ARBA00022679"/>
    </source>
</evidence>
<accession>A0ABS1XTI6</accession>
<name>A0ABS1XTI6_9ACTN</name>
<dbReference type="Pfam" id="PF00109">
    <property type="entry name" value="ketoacyl-synt"/>
    <property type="match status" value="1"/>
</dbReference>
<dbReference type="InterPro" id="IPR016039">
    <property type="entry name" value="Thiolase-like"/>
</dbReference>
<dbReference type="PANTHER" id="PTHR11712:SF336">
    <property type="entry name" value="3-OXOACYL-[ACYL-CARRIER-PROTEIN] SYNTHASE, MITOCHONDRIAL"/>
    <property type="match status" value="1"/>
</dbReference>
<proteinExistence type="predicted"/>
<dbReference type="Proteomes" id="UP000601027">
    <property type="component" value="Unassembled WGS sequence"/>
</dbReference>
<dbReference type="RefSeq" id="WP_203174966.1">
    <property type="nucleotide sequence ID" value="NZ_JAEVHM010000045.1"/>
</dbReference>
<comment type="caution">
    <text evidence="4">The sequence shown here is derived from an EMBL/GenBank/DDBJ whole genome shotgun (WGS) entry which is preliminary data.</text>
</comment>
<evidence type="ECO:0000259" key="3">
    <source>
        <dbReference type="Pfam" id="PF00109"/>
    </source>
</evidence>
<gene>
    <name evidence="4" type="ORF">JNW91_12240</name>
</gene>
<keyword evidence="5" id="KW-1185">Reference proteome</keyword>
<feature type="region of interest" description="Disordered" evidence="2">
    <location>
        <begin position="370"/>
        <end position="392"/>
    </location>
</feature>
<dbReference type="EMBL" id="JAEVHM010000045">
    <property type="protein sequence ID" value="MBM0232562.1"/>
    <property type="molecule type" value="Genomic_DNA"/>
</dbReference>
<dbReference type="SUPFAM" id="SSF53901">
    <property type="entry name" value="Thiolase-like"/>
    <property type="match status" value="2"/>
</dbReference>
<evidence type="ECO:0000313" key="4">
    <source>
        <dbReference type="EMBL" id="MBM0232562.1"/>
    </source>
</evidence>
<evidence type="ECO:0000256" key="2">
    <source>
        <dbReference type="SAM" id="MobiDB-lite"/>
    </source>
</evidence>
<reference evidence="4 5" key="1">
    <citation type="submission" date="2021-01" db="EMBL/GenBank/DDBJ databases">
        <title>Draft genome sequence of Micromonospora sp. strain STR1_7.</title>
        <authorList>
            <person name="Karlyshev A."/>
            <person name="Jawad R."/>
        </authorList>
    </citation>
    <scope>NUCLEOTIDE SEQUENCE [LARGE SCALE GENOMIC DNA]</scope>
    <source>
        <strain evidence="4 5">STR1-7</strain>
    </source>
</reference>
<organism evidence="4 5">
    <name type="scientific">Micromonospora parastrephiae</name>
    <dbReference type="NCBI Taxonomy" id="2806101"/>
    <lineage>
        <taxon>Bacteria</taxon>
        <taxon>Bacillati</taxon>
        <taxon>Actinomycetota</taxon>
        <taxon>Actinomycetes</taxon>
        <taxon>Micromonosporales</taxon>
        <taxon>Micromonosporaceae</taxon>
        <taxon>Micromonospora</taxon>
    </lineage>
</organism>
<dbReference type="PANTHER" id="PTHR11712">
    <property type="entry name" value="POLYKETIDE SYNTHASE-RELATED"/>
    <property type="match status" value="1"/>
</dbReference>
<keyword evidence="1" id="KW-0808">Transferase</keyword>